<dbReference type="EMBL" id="CAJHNJ030000025">
    <property type="protein sequence ID" value="CAG9121566.1"/>
    <property type="molecule type" value="Genomic_DNA"/>
</dbReference>
<protein>
    <submittedName>
        <fullName evidence="1">(diamondback moth) hypothetical protein</fullName>
    </submittedName>
</protein>
<evidence type="ECO:0000313" key="1">
    <source>
        <dbReference type="EMBL" id="CAG9121566.1"/>
    </source>
</evidence>
<dbReference type="AlphaFoldDB" id="A0A8S4F1D1"/>
<reference evidence="1" key="1">
    <citation type="submission" date="2020-11" db="EMBL/GenBank/DDBJ databases">
        <authorList>
            <person name="Whiteford S."/>
        </authorList>
    </citation>
    <scope>NUCLEOTIDE SEQUENCE</scope>
</reference>
<comment type="caution">
    <text evidence="1">The sequence shown here is derived from an EMBL/GenBank/DDBJ whole genome shotgun (WGS) entry which is preliminary data.</text>
</comment>
<keyword evidence="2" id="KW-1185">Reference proteome</keyword>
<gene>
    <name evidence="1" type="ORF">PLXY2_LOCUS7469</name>
</gene>
<evidence type="ECO:0000313" key="2">
    <source>
        <dbReference type="Proteomes" id="UP000653454"/>
    </source>
</evidence>
<organism evidence="1 2">
    <name type="scientific">Plutella xylostella</name>
    <name type="common">Diamondback moth</name>
    <name type="synonym">Plutella maculipennis</name>
    <dbReference type="NCBI Taxonomy" id="51655"/>
    <lineage>
        <taxon>Eukaryota</taxon>
        <taxon>Metazoa</taxon>
        <taxon>Ecdysozoa</taxon>
        <taxon>Arthropoda</taxon>
        <taxon>Hexapoda</taxon>
        <taxon>Insecta</taxon>
        <taxon>Pterygota</taxon>
        <taxon>Neoptera</taxon>
        <taxon>Endopterygota</taxon>
        <taxon>Lepidoptera</taxon>
        <taxon>Glossata</taxon>
        <taxon>Ditrysia</taxon>
        <taxon>Yponomeutoidea</taxon>
        <taxon>Plutellidae</taxon>
        <taxon>Plutella</taxon>
    </lineage>
</organism>
<name>A0A8S4F1D1_PLUXY</name>
<sequence length="73" mass="7755">MAAGALGLVAAGLRHSKYGVANPPPHHSTEQLRFENGAARFDLGRSQCLVLVENGWPQLAGVSSEAAELSQWK</sequence>
<proteinExistence type="predicted"/>
<accession>A0A8S4F1D1</accession>
<dbReference type="Proteomes" id="UP000653454">
    <property type="component" value="Unassembled WGS sequence"/>
</dbReference>